<gene>
    <name evidence="1" type="ORF">KLDO_g1324</name>
</gene>
<sequence length="164" mass="19041">MKLWITFNITMGLIMGVFHQAGIVPLVSNFSGEKFPVHIWWKTYSPPTWMYSNSNLTVSTTNFEKNVERIDKIPWNVVSDHVVDLKGSDFELLNNTLTNFSKYTTSIQLIMPNTVVKRIDPLRSHWNFVKDWETSKHLDLDHIDIPDWDTIKPGLAMYNVSLIT</sequence>
<name>A0A0A8L436_9SACH</name>
<organism evidence="1 2">
    <name type="scientific">Kluyveromyces dobzhanskii CBS 2104</name>
    <dbReference type="NCBI Taxonomy" id="1427455"/>
    <lineage>
        <taxon>Eukaryota</taxon>
        <taxon>Fungi</taxon>
        <taxon>Dikarya</taxon>
        <taxon>Ascomycota</taxon>
        <taxon>Saccharomycotina</taxon>
        <taxon>Saccharomycetes</taxon>
        <taxon>Saccharomycetales</taxon>
        <taxon>Saccharomycetaceae</taxon>
        <taxon>Kluyveromyces</taxon>
    </lineage>
</organism>
<dbReference type="EMBL" id="CCBQ010000019">
    <property type="protein sequence ID" value="CDO93018.1"/>
    <property type="molecule type" value="Genomic_DNA"/>
</dbReference>
<reference evidence="1 2" key="1">
    <citation type="submission" date="2014-03" db="EMBL/GenBank/DDBJ databases">
        <title>The genome of Kluyveromyces dobzhanskii.</title>
        <authorList>
            <person name="Nystedt B."/>
            <person name="Astrom S."/>
        </authorList>
    </citation>
    <scope>NUCLEOTIDE SEQUENCE [LARGE SCALE GENOMIC DNA]</scope>
    <source>
        <strain evidence="1 2">CBS 2104</strain>
    </source>
</reference>
<protein>
    <submittedName>
        <fullName evidence="1">WGS project CCBQ000000000 data, contig 00099</fullName>
    </submittedName>
</protein>
<accession>A0A0A8L436</accession>
<proteinExistence type="predicted"/>
<evidence type="ECO:0000313" key="2">
    <source>
        <dbReference type="Proteomes" id="UP000031516"/>
    </source>
</evidence>
<evidence type="ECO:0000313" key="1">
    <source>
        <dbReference type="EMBL" id="CDO93018.1"/>
    </source>
</evidence>
<dbReference type="Proteomes" id="UP000031516">
    <property type="component" value="Unassembled WGS sequence"/>
</dbReference>
<dbReference type="AlphaFoldDB" id="A0A0A8L436"/>
<keyword evidence="2" id="KW-1185">Reference proteome</keyword>
<dbReference type="OrthoDB" id="10066429at2759"/>
<comment type="caution">
    <text evidence="1">The sequence shown here is derived from an EMBL/GenBank/DDBJ whole genome shotgun (WGS) entry which is preliminary data.</text>
</comment>